<dbReference type="GO" id="GO:0003677">
    <property type="term" value="F:DNA binding"/>
    <property type="evidence" value="ECO:0007669"/>
    <property type="project" value="InterPro"/>
</dbReference>
<dbReference type="Proteomes" id="UP000199446">
    <property type="component" value="Unassembled WGS sequence"/>
</dbReference>
<dbReference type="PANTHER" id="PTHR33055">
    <property type="entry name" value="TRANSPOSASE FOR INSERTION SEQUENCE ELEMENT IS1111A"/>
    <property type="match status" value="1"/>
</dbReference>
<protein>
    <submittedName>
        <fullName evidence="2">Transposase</fullName>
    </submittedName>
</protein>
<dbReference type="OrthoDB" id="9795150at2"/>
<dbReference type="AlphaFoldDB" id="A0A1G7INB4"/>
<evidence type="ECO:0000313" key="2">
    <source>
        <dbReference type="EMBL" id="SDF14207.1"/>
    </source>
</evidence>
<dbReference type="InterPro" id="IPR047650">
    <property type="entry name" value="Transpos_IS110"/>
</dbReference>
<evidence type="ECO:0000259" key="1">
    <source>
        <dbReference type="Pfam" id="PF01548"/>
    </source>
</evidence>
<dbReference type="InterPro" id="IPR002525">
    <property type="entry name" value="Transp_IS110-like_N"/>
</dbReference>
<dbReference type="Pfam" id="PF01548">
    <property type="entry name" value="DEDD_Tnp_IS110"/>
    <property type="match status" value="1"/>
</dbReference>
<gene>
    <name evidence="2" type="ORF">SAMN04488243_12731</name>
</gene>
<reference evidence="3" key="1">
    <citation type="submission" date="2016-10" db="EMBL/GenBank/DDBJ databases">
        <authorList>
            <person name="Varghese N."/>
            <person name="Submissions S."/>
        </authorList>
    </citation>
    <scope>NUCLEOTIDE SEQUENCE [LARGE SCALE GENOMIC DNA]</scope>
    <source>
        <strain evidence="3">CGMCC 1.6992</strain>
    </source>
</reference>
<keyword evidence="3" id="KW-1185">Reference proteome</keyword>
<name>A0A1G7INB4_9DEIN</name>
<dbReference type="EMBL" id="FNBC01000027">
    <property type="protein sequence ID" value="SDF14207.1"/>
    <property type="molecule type" value="Genomic_DNA"/>
</dbReference>
<accession>A0A1G7INB4</accession>
<dbReference type="RefSeq" id="WP_143004354.1">
    <property type="nucleotide sequence ID" value="NZ_FNBC01000027.1"/>
</dbReference>
<dbReference type="GO" id="GO:0006313">
    <property type="term" value="P:DNA transposition"/>
    <property type="evidence" value="ECO:0007669"/>
    <property type="project" value="InterPro"/>
</dbReference>
<dbReference type="PANTHER" id="PTHR33055:SF13">
    <property type="entry name" value="TRANSPOSASE"/>
    <property type="match status" value="1"/>
</dbReference>
<sequence>MTFAGIDVSKPHLDLALVSNSPKPTRLRFPNTPEGRQALLAALAHHNPAWVALEPTGPYHLPLLRLLAEKGLPVALVNPYHLAAFRKAKGERNKTD</sequence>
<evidence type="ECO:0000313" key="3">
    <source>
        <dbReference type="Proteomes" id="UP000199446"/>
    </source>
</evidence>
<organism evidence="2 3">
    <name type="scientific">Thermus arciformis</name>
    <dbReference type="NCBI Taxonomy" id="482827"/>
    <lineage>
        <taxon>Bacteria</taxon>
        <taxon>Thermotogati</taxon>
        <taxon>Deinococcota</taxon>
        <taxon>Deinococci</taxon>
        <taxon>Thermales</taxon>
        <taxon>Thermaceae</taxon>
        <taxon>Thermus</taxon>
    </lineage>
</organism>
<proteinExistence type="predicted"/>
<dbReference type="GO" id="GO:0004803">
    <property type="term" value="F:transposase activity"/>
    <property type="evidence" value="ECO:0007669"/>
    <property type="project" value="InterPro"/>
</dbReference>
<feature type="non-terminal residue" evidence="2">
    <location>
        <position position="96"/>
    </location>
</feature>
<feature type="domain" description="Transposase IS110-like N-terminal" evidence="1">
    <location>
        <begin position="4"/>
        <end position="96"/>
    </location>
</feature>